<dbReference type="HOGENOM" id="CLU_015130_0_0_1"/>
<accession>B4M285</accession>
<feature type="region of interest" description="Disordered" evidence="1">
    <location>
        <begin position="603"/>
        <end position="623"/>
    </location>
</feature>
<dbReference type="FunCoup" id="B4M285">
    <property type="interactions" value="4"/>
</dbReference>
<dbReference type="OrthoDB" id="8122210at2759"/>
<keyword evidence="3" id="KW-1185">Reference proteome</keyword>
<evidence type="ECO:0000256" key="1">
    <source>
        <dbReference type="SAM" id="MobiDB-lite"/>
    </source>
</evidence>
<dbReference type="InParanoid" id="B4M285"/>
<protein>
    <recommendedName>
        <fullName evidence="4">Mitosis initiation protein fs(1)Ya</fullName>
    </recommendedName>
</protein>
<dbReference type="STRING" id="7244.B4M285"/>
<evidence type="ECO:0000313" key="3">
    <source>
        <dbReference type="Proteomes" id="UP000008792"/>
    </source>
</evidence>
<proteinExistence type="predicted"/>
<evidence type="ECO:0000313" key="2">
    <source>
        <dbReference type="EMBL" id="EDW65789.2"/>
    </source>
</evidence>
<dbReference type="KEGG" id="dvi:6631852"/>
<dbReference type="EMBL" id="CH940651">
    <property type="protein sequence ID" value="EDW65789.2"/>
    <property type="molecule type" value="Genomic_DNA"/>
</dbReference>
<reference evidence="2 3" key="1">
    <citation type="journal article" date="2007" name="Nature">
        <title>Evolution of genes and genomes on the Drosophila phylogeny.</title>
        <authorList>
            <consortium name="Drosophila 12 Genomes Consortium"/>
            <person name="Clark A.G."/>
            <person name="Eisen M.B."/>
            <person name="Smith D.R."/>
            <person name="Bergman C.M."/>
            <person name="Oliver B."/>
            <person name="Markow T.A."/>
            <person name="Kaufman T.C."/>
            <person name="Kellis M."/>
            <person name="Gelbart W."/>
            <person name="Iyer V.N."/>
            <person name="Pollard D.A."/>
            <person name="Sackton T.B."/>
            <person name="Larracuente A.M."/>
            <person name="Singh N.D."/>
            <person name="Abad J.P."/>
            <person name="Abt D.N."/>
            <person name="Adryan B."/>
            <person name="Aguade M."/>
            <person name="Akashi H."/>
            <person name="Anderson W.W."/>
            <person name="Aquadro C.F."/>
            <person name="Ardell D.H."/>
            <person name="Arguello R."/>
            <person name="Artieri C.G."/>
            <person name="Barbash D.A."/>
            <person name="Barker D."/>
            <person name="Barsanti P."/>
            <person name="Batterham P."/>
            <person name="Batzoglou S."/>
            <person name="Begun D."/>
            <person name="Bhutkar A."/>
            <person name="Blanco E."/>
            <person name="Bosak S.A."/>
            <person name="Bradley R.K."/>
            <person name="Brand A.D."/>
            <person name="Brent M.R."/>
            <person name="Brooks A.N."/>
            <person name="Brown R.H."/>
            <person name="Butlin R.K."/>
            <person name="Caggese C."/>
            <person name="Calvi B.R."/>
            <person name="Bernardo de Carvalho A."/>
            <person name="Caspi A."/>
            <person name="Castrezana S."/>
            <person name="Celniker S.E."/>
            <person name="Chang J.L."/>
            <person name="Chapple C."/>
            <person name="Chatterji S."/>
            <person name="Chinwalla A."/>
            <person name="Civetta A."/>
            <person name="Clifton S.W."/>
            <person name="Comeron J.M."/>
            <person name="Costello J.C."/>
            <person name="Coyne J.A."/>
            <person name="Daub J."/>
            <person name="David R.G."/>
            <person name="Delcher A.L."/>
            <person name="Delehaunty K."/>
            <person name="Do C.B."/>
            <person name="Ebling H."/>
            <person name="Edwards K."/>
            <person name="Eickbush T."/>
            <person name="Evans J.D."/>
            <person name="Filipski A."/>
            <person name="Findeiss S."/>
            <person name="Freyhult E."/>
            <person name="Fulton L."/>
            <person name="Fulton R."/>
            <person name="Garcia A.C."/>
            <person name="Gardiner A."/>
            <person name="Garfield D.A."/>
            <person name="Garvin B.E."/>
            <person name="Gibson G."/>
            <person name="Gilbert D."/>
            <person name="Gnerre S."/>
            <person name="Godfrey J."/>
            <person name="Good R."/>
            <person name="Gotea V."/>
            <person name="Gravely B."/>
            <person name="Greenberg A.J."/>
            <person name="Griffiths-Jones S."/>
            <person name="Gross S."/>
            <person name="Guigo R."/>
            <person name="Gustafson E.A."/>
            <person name="Haerty W."/>
            <person name="Hahn M.W."/>
            <person name="Halligan D.L."/>
            <person name="Halpern A.L."/>
            <person name="Halter G.M."/>
            <person name="Han M.V."/>
            <person name="Heger A."/>
            <person name="Hillier L."/>
            <person name="Hinrichs A.S."/>
            <person name="Holmes I."/>
            <person name="Hoskins R.A."/>
            <person name="Hubisz M.J."/>
            <person name="Hultmark D."/>
            <person name="Huntley M.A."/>
            <person name="Jaffe D.B."/>
            <person name="Jagadeeshan S."/>
            <person name="Jeck W.R."/>
            <person name="Johnson J."/>
            <person name="Jones C.D."/>
            <person name="Jordan W.C."/>
            <person name="Karpen G.H."/>
            <person name="Kataoka E."/>
            <person name="Keightley P.D."/>
            <person name="Kheradpour P."/>
            <person name="Kirkness E.F."/>
            <person name="Koerich L.B."/>
            <person name="Kristiansen K."/>
            <person name="Kudrna D."/>
            <person name="Kulathinal R.J."/>
            <person name="Kumar S."/>
            <person name="Kwok R."/>
            <person name="Lander E."/>
            <person name="Langley C.H."/>
            <person name="Lapoint R."/>
            <person name="Lazzaro B.P."/>
            <person name="Lee S.J."/>
            <person name="Levesque L."/>
            <person name="Li R."/>
            <person name="Lin C.F."/>
            <person name="Lin M.F."/>
            <person name="Lindblad-Toh K."/>
            <person name="Llopart A."/>
            <person name="Long M."/>
            <person name="Low L."/>
            <person name="Lozovsky E."/>
            <person name="Lu J."/>
            <person name="Luo M."/>
            <person name="Machado C.A."/>
            <person name="Makalowski W."/>
            <person name="Marzo M."/>
            <person name="Matsuda M."/>
            <person name="Matzkin L."/>
            <person name="McAllister B."/>
            <person name="McBride C.S."/>
            <person name="McKernan B."/>
            <person name="McKernan K."/>
            <person name="Mendez-Lago M."/>
            <person name="Minx P."/>
            <person name="Mollenhauer M.U."/>
            <person name="Montooth K."/>
            <person name="Mount S.M."/>
            <person name="Mu X."/>
            <person name="Myers E."/>
            <person name="Negre B."/>
            <person name="Newfeld S."/>
            <person name="Nielsen R."/>
            <person name="Noor M.A."/>
            <person name="O'Grady P."/>
            <person name="Pachter L."/>
            <person name="Papaceit M."/>
            <person name="Parisi M.J."/>
            <person name="Parisi M."/>
            <person name="Parts L."/>
            <person name="Pedersen J.S."/>
            <person name="Pesole G."/>
            <person name="Phillippy A.M."/>
            <person name="Ponting C.P."/>
            <person name="Pop M."/>
            <person name="Porcelli D."/>
            <person name="Powell J.R."/>
            <person name="Prohaska S."/>
            <person name="Pruitt K."/>
            <person name="Puig M."/>
            <person name="Quesneville H."/>
            <person name="Ram K.R."/>
            <person name="Rand D."/>
            <person name="Rasmussen M.D."/>
            <person name="Reed L.K."/>
            <person name="Reenan R."/>
            <person name="Reily A."/>
            <person name="Remington K.A."/>
            <person name="Rieger T.T."/>
            <person name="Ritchie M.G."/>
            <person name="Robin C."/>
            <person name="Rogers Y.H."/>
            <person name="Rohde C."/>
            <person name="Rozas J."/>
            <person name="Rubenfield M.J."/>
            <person name="Ruiz A."/>
            <person name="Russo S."/>
            <person name="Salzberg S.L."/>
            <person name="Sanchez-Gracia A."/>
            <person name="Saranga D.J."/>
            <person name="Sato H."/>
            <person name="Schaeffer S.W."/>
            <person name="Schatz M.C."/>
            <person name="Schlenke T."/>
            <person name="Schwartz R."/>
            <person name="Segarra C."/>
            <person name="Singh R.S."/>
            <person name="Sirot L."/>
            <person name="Sirota M."/>
            <person name="Sisneros N.B."/>
            <person name="Smith C.D."/>
            <person name="Smith T.F."/>
            <person name="Spieth J."/>
            <person name="Stage D.E."/>
            <person name="Stark A."/>
            <person name="Stephan W."/>
            <person name="Strausberg R.L."/>
            <person name="Strempel S."/>
            <person name="Sturgill D."/>
            <person name="Sutton G."/>
            <person name="Sutton G.G."/>
            <person name="Tao W."/>
            <person name="Teichmann S."/>
            <person name="Tobari Y.N."/>
            <person name="Tomimura Y."/>
            <person name="Tsolas J.M."/>
            <person name="Valente V.L."/>
            <person name="Venter E."/>
            <person name="Venter J.C."/>
            <person name="Vicario S."/>
            <person name="Vieira F.G."/>
            <person name="Vilella A.J."/>
            <person name="Villasante A."/>
            <person name="Walenz B."/>
            <person name="Wang J."/>
            <person name="Wasserman M."/>
            <person name="Watts T."/>
            <person name="Wilson D."/>
            <person name="Wilson R.K."/>
            <person name="Wing R.A."/>
            <person name="Wolfner M.F."/>
            <person name="Wong A."/>
            <person name="Wong G.K."/>
            <person name="Wu C.I."/>
            <person name="Wu G."/>
            <person name="Yamamoto D."/>
            <person name="Yang H.P."/>
            <person name="Yang S.P."/>
            <person name="Yorke J.A."/>
            <person name="Yoshida K."/>
            <person name="Zdobnov E."/>
            <person name="Zhang P."/>
            <person name="Zhang Y."/>
            <person name="Zimin A.V."/>
            <person name="Baldwin J."/>
            <person name="Abdouelleil A."/>
            <person name="Abdulkadir J."/>
            <person name="Abebe A."/>
            <person name="Abera B."/>
            <person name="Abreu J."/>
            <person name="Acer S.C."/>
            <person name="Aftuck L."/>
            <person name="Alexander A."/>
            <person name="An P."/>
            <person name="Anderson E."/>
            <person name="Anderson S."/>
            <person name="Arachi H."/>
            <person name="Azer M."/>
            <person name="Bachantsang P."/>
            <person name="Barry A."/>
            <person name="Bayul T."/>
            <person name="Berlin A."/>
            <person name="Bessette D."/>
            <person name="Bloom T."/>
            <person name="Blye J."/>
            <person name="Boguslavskiy L."/>
            <person name="Bonnet C."/>
            <person name="Boukhgalter B."/>
            <person name="Bourzgui I."/>
            <person name="Brown A."/>
            <person name="Cahill P."/>
            <person name="Channer S."/>
            <person name="Cheshatsang Y."/>
            <person name="Chuda L."/>
            <person name="Citroen M."/>
            <person name="Collymore A."/>
            <person name="Cooke P."/>
            <person name="Costello M."/>
            <person name="D'Aco K."/>
            <person name="Daza R."/>
            <person name="De Haan G."/>
            <person name="DeGray S."/>
            <person name="DeMaso C."/>
            <person name="Dhargay N."/>
            <person name="Dooley K."/>
            <person name="Dooley E."/>
            <person name="Doricent M."/>
            <person name="Dorje P."/>
            <person name="Dorjee K."/>
            <person name="Dupes A."/>
            <person name="Elong R."/>
            <person name="Falk J."/>
            <person name="Farina A."/>
            <person name="Faro S."/>
            <person name="Ferguson D."/>
            <person name="Fisher S."/>
            <person name="Foley C.D."/>
            <person name="Franke A."/>
            <person name="Friedrich D."/>
            <person name="Gadbois L."/>
            <person name="Gearin G."/>
            <person name="Gearin C.R."/>
            <person name="Giannoukos G."/>
            <person name="Goode T."/>
            <person name="Graham J."/>
            <person name="Grandbois E."/>
            <person name="Grewal S."/>
            <person name="Gyaltsen K."/>
            <person name="Hafez N."/>
            <person name="Hagos B."/>
            <person name="Hall J."/>
            <person name="Henson C."/>
            <person name="Hollinger A."/>
            <person name="Honan T."/>
            <person name="Huard M.D."/>
            <person name="Hughes L."/>
            <person name="Hurhula B."/>
            <person name="Husby M.E."/>
            <person name="Kamat A."/>
            <person name="Kanga B."/>
            <person name="Kashin S."/>
            <person name="Khazanovich D."/>
            <person name="Kisner P."/>
            <person name="Lance K."/>
            <person name="Lara M."/>
            <person name="Lee W."/>
            <person name="Lennon N."/>
            <person name="Letendre F."/>
            <person name="LeVine R."/>
            <person name="Lipovsky A."/>
            <person name="Liu X."/>
            <person name="Liu J."/>
            <person name="Liu S."/>
            <person name="Lokyitsang T."/>
            <person name="Lokyitsang Y."/>
            <person name="Lubonja R."/>
            <person name="Lui A."/>
            <person name="MacDonald P."/>
            <person name="Magnisalis V."/>
            <person name="Maru K."/>
            <person name="Matthews C."/>
            <person name="McCusker W."/>
            <person name="McDonough S."/>
            <person name="Mehta T."/>
            <person name="Meldrim J."/>
            <person name="Meneus L."/>
            <person name="Mihai O."/>
            <person name="Mihalev A."/>
            <person name="Mihova T."/>
            <person name="Mittelman R."/>
            <person name="Mlenga V."/>
            <person name="Montmayeur A."/>
            <person name="Mulrain L."/>
            <person name="Navidi A."/>
            <person name="Naylor J."/>
            <person name="Negash T."/>
            <person name="Nguyen T."/>
            <person name="Nguyen N."/>
            <person name="Nicol R."/>
            <person name="Norbu C."/>
            <person name="Norbu N."/>
            <person name="Novod N."/>
            <person name="O'Neill B."/>
            <person name="Osman S."/>
            <person name="Markiewicz E."/>
            <person name="Oyono O.L."/>
            <person name="Patti C."/>
            <person name="Phunkhang P."/>
            <person name="Pierre F."/>
            <person name="Priest M."/>
            <person name="Raghuraman S."/>
            <person name="Rege F."/>
            <person name="Reyes R."/>
            <person name="Rise C."/>
            <person name="Rogov P."/>
            <person name="Ross K."/>
            <person name="Ryan E."/>
            <person name="Settipalli S."/>
            <person name="Shea T."/>
            <person name="Sherpa N."/>
            <person name="Shi L."/>
            <person name="Shih D."/>
            <person name="Sparrow T."/>
            <person name="Spaulding J."/>
            <person name="Stalker J."/>
            <person name="Stange-Thomann N."/>
            <person name="Stavropoulos S."/>
            <person name="Stone C."/>
            <person name="Strader C."/>
            <person name="Tesfaye S."/>
            <person name="Thomson T."/>
            <person name="Thoulutsang Y."/>
            <person name="Thoulutsang D."/>
            <person name="Topham K."/>
            <person name="Topping I."/>
            <person name="Tsamla T."/>
            <person name="Vassiliev H."/>
            <person name="Vo A."/>
            <person name="Wangchuk T."/>
            <person name="Wangdi T."/>
            <person name="Weiand M."/>
            <person name="Wilkinson J."/>
            <person name="Wilson A."/>
            <person name="Yadav S."/>
            <person name="Young G."/>
            <person name="Yu Q."/>
            <person name="Zembek L."/>
            <person name="Zhong D."/>
            <person name="Zimmer A."/>
            <person name="Zwirko Z."/>
            <person name="Jaffe D.B."/>
            <person name="Alvarez P."/>
            <person name="Brockman W."/>
            <person name="Butler J."/>
            <person name="Chin C."/>
            <person name="Gnerre S."/>
            <person name="Grabherr M."/>
            <person name="Kleber M."/>
            <person name="Mauceli E."/>
            <person name="MacCallum I."/>
        </authorList>
    </citation>
    <scope>NUCLEOTIDE SEQUENCE [LARGE SCALE GENOMIC DNA]</scope>
    <source>
        <strain evidence="3">Tucson 15010-1051.87</strain>
    </source>
</reference>
<dbReference type="AlphaFoldDB" id="B4M285"/>
<organism evidence="2 3">
    <name type="scientific">Drosophila virilis</name>
    <name type="common">Fruit fly</name>
    <dbReference type="NCBI Taxonomy" id="7244"/>
    <lineage>
        <taxon>Eukaryota</taxon>
        <taxon>Metazoa</taxon>
        <taxon>Ecdysozoa</taxon>
        <taxon>Arthropoda</taxon>
        <taxon>Hexapoda</taxon>
        <taxon>Insecta</taxon>
        <taxon>Pterygota</taxon>
        <taxon>Neoptera</taxon>
        <taxon>Endopterygota</taxon>
        <taxon>Diptera</taxon>
        <taxon>Brachycera</taxon>
        <taxon>Muscomorpha</taxon>
        <taxon>Ephydroidea</taxon>
        <taxon>Drosophilidae</taxon>
        <taxon>Drosophila</taxon>
    </lineage>
</organism>
<evidence type="ECO:0008006" key="4">
    <source>
        <dbReference type="Google" id="ProtNLM"/>
    </source>
</evidence>
<gene>
    <name evidence="2" type="primary">Dvir\GJ18701</name>
    <name evidence="2" type="ORF">Dvir_GJ18701</name>
</gene>
<sequence length="731" mass="80657">MRFSDEAKCHICKRIFCCGKCRQKHQFETHAIAITQPMAQHREMVAFGTELEVKTTTVYVFCPICEQKPLTLREEMYAELLAHIESVHLPLRCRKCLRHYTKIDDLKEFSKCIDLGQNCSSASLAPNLSGETDASKVTVKKAMVAGNTISTQTSPNIAKDTNETQHHLNLTPISLFNLRWKAKSRLQQDEFISDSVSSIRNLSTDSVNLLEQQRRSIGQVSAPPDNARNDKGKVIRSTSTPLQVYTVFAKPKETLTFNASAVGGGHLSSIHHSGCLPDEQNTAPPSAPDNSHPLPLPLPLPPHQQRTWKVGGRGKMSAVTPLRQVMSKSIQKAFVEHGVGILATQGDQRRMRLDLSESSSPNAGLPLDLRMSPVLRRTQSEDNRETENGLSSIGPAEPYQILLSAQKLTRESIIITRTQHSGNSGSLPASMSSSSTTSTVYNSCESVEIITASSSTAELSANVKQANGNCIVNVPPITPITRIPGAIINKKLIKFETPQKQDIHTTQAIESTPDDKEIFYTPNPSSSPPTAHGSPNADPDPSNSARRRQQIVPRQLSGQFSPQVKKPQLPRPQGPRTRPPLRVCHNQKSFSCVQDIGSDDEDEVFLPNSASTHNDKKRPTVGTKSEAGRLWSLMSSVMRFPMRSLRTDRYSSSADNENAPTTSGSLIRRCASIAGSLVRTIHAHDGDDMQSLKRKRTQTLDSAYCNPLSPTNSSKRLRIQPRKPIDRMRKN</sequence>
<feature type="region of interest" description="Disordered" evidence="1">
    <location>
        <begin position="499"/>
        <end position="585"/>
    </location>
</feature>
<dbReference type="eggNOG" id="ENOG502SW8S">
    <property type="taxonomic scope" value="Eukaryota"/>
</dbReference>
<feature type="region of interest" description="Disordered" evidence="1">
    <location>
        <begin position="271"/>
        <end position="294"/>
    </location>
</feature>
<dbReference type="Proteomes" id="UP000008792">
    <property type="component" value="Unassembled WGS sequence"/>
</dbReference>
<feature type="region of interest" description="Disordered" evidence="1">
    <location>
        <begin position="699"/>
        <end position="731"/>
    </location>
</feature>
<name>B4M285_DROVI</name>